<reference evidence="3" key="1">
    <citation type="submission" date="2022-06" db="EMBL/GenBank/DDBJ databases">
        <title>Diverse halophilic archaea isolated from saline environments.</title>
        <authorList>
            <person name="Cui H.-L."/>
        </authorList>
    </citation>
    <scope>NUCLEOTIDE SEQUENCE</scope>
    <source>
        <strain evidence="3">WLHS1</strain>
    </source>
</reference>
<dbReference type="RefSeq" id="WP_254156644.1">
    <property type="nucleotide sequence ID" value="NZ_CP100355.1"/>
</dbReference>
<feature type="region of interest" description="Disordered" evidence="1">
    <location>
        <begin position="1"/>
        <end position="36"/>
    </location>
</feature>
<accession>A0A9E7SV48</accession>
<dbReference type="GeneID" id="73290928"/>
<name>A0A9E7SV48_9EURY</name>
<dbReference type="AlphaFoldDB" id="A0A9E7SV48"/>
<dbReference type="KEGG" id="sawl:NGM29_12740"/>
<protein>
    <submittedName>
        <fullName evidence="3">DUF488 domain-containing protein</fullName>
    </submittedName>
</protein>
<keyword evidence="4" id="KW-1185">Reference proteome</keyword>
<evidence type="ECO:0000313" key="4">
    <source>
        <dbReference type="Proteomes" id="UP001056855"/>
    </source>
</evidence>
<proteinExistence type="predicted"/>
<dbReference type="EMBL" id="CP100355">
    <property type="protein sequence ID" value="UTF52646.1"/>
    <property type="molecule type" value="Genomic_DNA"/>
</dbReference>
<feature type="domain" description="DUF488" evidence="2">
    <location>
        <begin position="62"/>
        <end position="177"/>
    </location>
</feature>
<sequence length="179" mass="19216">MGTDPNAGAGAEPETEGDAAGGVDTEERTLSDTAGTASSTLTDTYVAALQHDLVDLETGTTLVGVVRQPTSWFHAAVDENLPALGPPSTLLEDAKTAAEDLKMAGMCDEGAHNASWEQVDFEDRYREHLETDSEAREALAELEGRLEDGESIALVCFENTGKKRCHRTVLREVLEARRA</sequence>
<dbReference type="InterPro" id="IPR054495">
    <property type="entry name" value="DUF488-N3a"/>
</dbReference>
<organism evidence="3 4">
    <name type="scientific">Natronosalvus rutilus</name>
    <dbReference type="NCBI Taxonomy" id="2953753"/>
    <lineage>
        <taxon>Archaea</taxon>
        <taxon>Methanobacteriati</taxon>
        <taxon>Methanobacteriota</taxon>
        <taxon>Stenosarchaea group</taxon>
        <taxon>Halobacteria</taxon>
        <taxon>Halobacteriales</taxon>
        <taxon>Natrialbaceae</taxon>
        <taxon>Natronosalvus</taxon>
    </lineage>
</organism>
<dbReference type="Pfam" id="PF22751">
    <property type="entry name" value="DUF488-N3a"/>
    <property type="match status" value="1"/>
</dbReference>
<evidence type="ECO:0000313" key="3">
    <source>
        <dbReference type="EMBL" id="UTF52646.1"/>
    </source>
</evidence>
<evidence type="ECO:0000256" key="1">
    <source>
        <dbReference type="SAM" id="MobiDB-lite"/>
    </source>
</evidence>
<evidence type="ECO:0000259" key="2">
    <source>
        <dbReference type="Pfam" id="PF22751"/>
    </source>
</evidence>
<gene>
    <name evidence="3" type="ORF">NGM29_12740</name>
</gene>
<dbReference type="Proteomes" id="UP001056855">
    <property type="component" value="Chromosome"/>
</dbReference>